<dbReference type="AlphaFoldDB" id="A0AAD6MTR9"/>
<dbReference type="InterPro" id="IPR036615">
    <property type="entry name" value="Mur_ligase_C_dom_sf"/>
</dbReference>
<proteinExistence type="predicted"/>
<dbReference type="Gene3D" id="3.90.190.20">
    <property type="entry name" value="Mur ligase, C-terminal domain"/>
    <property type="match status" value="1"/>
</dbReference>
<dbReference type="PANTHER" id="PTHR10039">
    <property type="entry name" value="AMELOGENIN"/>
    <property type="match status" value="1"/>
</dbReference>
<protein>
    <recommendedName>
        <fullName evidence="2">Nephrocystin 3-like N-terminal domain-containing protein</fullName>
    </recommendedName>
</protein>
<name>A0AAD6MTR9_9EURO</name>
<feature type="domain" description="Nephrocystin 3-like N-terminal" evidence="2">
    <location>
        <begin position="248"/>
        <end position="289"/>
    </location>
</feature>
<dbReference type="Pfam" id="PF24883">
    <property type="entry name" value="NPHP3_N"/>
    <property type="match status" value="1"/>
</dbReference>
<keyword evidence="4" id="KW-1185">Reference proteome</keyword>
<evidence type="ECO:0000259" key="2">
    <source>
        <dbReference type="Pfam" id="PF24883"/>
    </source>
</evidence>
<sequence>MSTQSSDVFQQLLASFKAKLNEPNHLAKFQITSVQDLKDEMFAIQRKHVSERRVQNMRRLECFFTAMESYREVIEVFLNVSDILAFVWVAGSFSEAFNSLLDTYQLIGESLPMLDKCRGFLETSLYVCQALMSIYQDILDFHHQALRYFRKPLLKQIFRETWPNYKTKFGHIIDNLKRHKQLVEGRITFTQLEAVITNTLKNSEALERQKKLDEGATHRTVQFWLNSADVQVDHESVSEVRSTNQAAGQWLLQNDLFRAWEDMNTNNRSLWLSGIPGAAKELLETFFISCLGVHIVIDGLDECGHQEEEKIIKYLRSTIESSGHGHQRSTKCVFVSQSDAVASKALQNIPNIDMKPHHNHDDIVAFVSSEGAGLMNKFRLSAELLQQITRLVVERAGGIFLFAKLVMASLFSQISQQRLLEELYSKGKDHVNNLGGSIKNIARHKSGIFKTGVPALAVPQILEAVNEMKRRADEKNVSVRFIDVDQRLLEFMDVTASESILLEQRENTALAIQIACLFLKTGGYSLTGSDVQLSIAVVANWYERMADASALKILIFAYFSHQRTRNWSEVLGMLGGSLKTSVRHAIFVREIEYDTHFTVTKERQQQCAQLWREKWPCSIHTVDSVGEGIDKAKEVSSDLGAHILVTGSLYLAEAALKVLSG</sequence>
<reference evidence="3" key="2">
    <citation type="submission" date="2023-01" db="EMBL/GenBank/DDBJ databases">
        <authorList>
            <person name="Petersen C."/>
        </authorList>
    </citation>
    <scope>NUCLEOTIDE SEQUENCE</scope>
    <source>
        <strain evidence="3">IBT 17514</strain>
    </source>
</reference>
<dbReference type="InterPro" id="IPR056884">
    <property type="entry name" value="NPHP3-like_N"/>
</dbReference>
<evidence type="ECO:0000256" key="1">
    <source>
        <dbReference type="ARBA" id="ARBA00022737"/>
    </source>
</evidence>
<evidence type="ECO:0000313" key="3">
    <source>
        <dbReference type="EMBL" id="KAJ5716589.1"/>
    </source>
</evidence>
<dbReference type="SUPFAM" id="SSF53623">
    <property type="entry name" value="MurD-like peptide ligases, catalytic domain"/>
    <property type="match status" value="1"/>
</dbReference>
<organism evidence="3 4">
    <name type="scientific">Penicillium malachiteum</name>
    <dbReference type="NCBI Taxonomy" id="1324776"/>
    <lineage>
        <taxon>Eukaryota</taxon>
        <taxon>Fungi</taxon>
        <taxon>Dikarya</taxon>
        <taxon>Ascomycota</taxon>
        <taxon>Pezizomycotina</taxon>
        <taxon>Eurotiomycetes</taxon>
        <taxon>Eurotiomycetidae</taxon>
        <taxon>Eurotiales</taxon>
        <taxon>Aspergillaceae</taxon>
        <taxon>Penicillium</taxon>
    </lineage>
</organism>
<comment type="caution">
    <text evidence="3">The sequence shown here is derived from an EMBL/GenBank/DDBJ whole genome shotgun (WGS) entry which is preliminary data.</text>
</comment>
<keyword evidence="1" id="KW-0677">Repeat</keyword>
<reference evidence="3" key="1">
    <citation type="journal article" date="2023" name="IMA Fungus">
        <title>Comparative genomic study of the Penicillium genus elucidates a diverse pangenome and 15 lateral gene transfer events.</title>
        <authorList>
            <person name="Petersen C."/>
            <person name="Sorensen T."/>
            <person name="Nielsen M.R."/>
            <person name="Sondergaard T.E."/>
            <person name="Sorensen J.L."/>
            <person name="Fitzpatrick D.A."/>
            <person name="Frisvad J.C."/>
            <person name="Nielsen K.L."/>
        </authorList>
    </citation>
    <scope>NUCLEOTIDE SEQUENCE</scope>
    <source>
        <strain evidence="3">IBT 17514</strain>
    </source>
</reference>
<dbReference type="EMBL" id="JAQJAN010000012">
    <property type="protein sequence ID" value="KAJ5716589.1"/>
    <property type="molecule type" value="Genomic_DNA"/>
</dbReference>
<dbReference type="GO" id="GO:0005524">
    <property type="term" value="F:ATP binding"/>
    <property type="evidence" value="ECO:0007669"/>
    <property type="project" value="InterPro"/>
</dbReference>
<dbReference type="InterPro" id="IPR036565">
    <property type="entry name" value="Mur-like_cat_sf"/>
</dbReference>
<dbReference type="Proteomes" id="UP001215712">
    <property type="component" value="Unassembled WGS sequence"/>
</dbReference>
<evidence type="ECO:0000313" key="4">
    <source>
        <dbReference type="Proteomes" id="UP001215712"/>
    </source>
</evidence>
<gene>
    <name evidence="3" type="ORF">N7493_008500</name>
</gene>
<dbReference type="GO" id="GO:0016881">
    <property type="term" value="F:acid-amino acid ligase activity"/>
    <property type="evidence" value="ECO:0007669"/>
    <property type="project" value="InterPro"/>
</dbReference>
<dbReference type="Gene3D" id="3.40.1190.10">
    <property type="entry name" value="Mur-like, catalytic domain"/>
    <property type="match status" value="1"/>
</dbReference>
<accession>A0AAD6MTR9</accession>